<dbReference type="PANTHER" id="PTHR30055:SF234">
    <property type="entry name" value="HTH-TYPE TRANSCRIPTIONAL REGULATOR BETI"/>
    <property type="match status" value="1"/>
</dbReference>
<dbReference type="AlphaFoldDB" id="A0A1G8IHL4"/>
<evidence type="ECO:0000256" key="4">
    <source>
        <dbReference type="PROSITE-ProRule" id="PRU00335"/>
    </source>
</evidence>
<dbReference type="InterPro" id="IPR050109">
    <property type="entry name" value="HTH-type_TetR-like_transc_reg"/>
</dbReference>
<evidence type="ECO:0000256" key="3">
    <source>
        <dbReference type="ARBA" id="ARBA00023163"/>
    </source>
</evidence>
<dbReference type="GO" id="GO:0003700">
    <property type="term" value="F:DNA-binding transcription factor activity"/>
    <property type="evidence" value="ECO:0007669"/>
    <property type="project" value="TreeGrafter"/>
</dbReference>
<evidence type="ECO:0000256" key="1">
    <source>
        <dbReference type="ARBA" id="ARBA00023015"/>
    </source>
</evidence>
<dbReference type="PROSITE" id="PS50977">
    <property type="entry name" value="HTH_TETR_2"/>
    <property type="match status" value="1"/>
</dbReference>
<dbReference type="OrthoDB" id="3813186at2"/>
<accession>A0A1G8IHL4</accession>
<dbReference type="Pfam" id="PF00440">
    <property type="entry name" value="TetR_N"/>
    <property type="match status" value="1"/>
</dbReference>
<evidence type="ECO:0000259" key="5">
    <source>
        <dbReference type="PROSITE" id="PS50977"/>
    </source>
</evidence>
<dbReference type="GO" id="GO:0000976">
    <property type="term" value="F:transcription cis-regulatory region binding"/>
    <property type="evidence" value="ECO:0007669"/>
    <property type="project" value="TreeGrafter"/>
</dbReference>
<feature type="domain" description="HTH tetR-type" evidence="5">
    <location>
        <begin position="11"/>
        <end position="71"/>
    </location>
</feature>
<keyword evidence="7" id="KW-1185">Reference proteome</keyword>
<dbReference type="InterPro" id="IPR009057">
    <property type="entry name" value="Homeodomain-like_sf"/>
</dbReference>
<proteinExistence type="predicted"/>
<dbReference type="EMBL" id="FNCN01000037">
    <property type="protein sequence ID" value="SDI18020.1"/>
    <property type="molecule type" value="Genomic_DNA"/>
</dbReference>
<dbReference type="Gene3D" id="1.10.357.10">
    <property type="entry name" value="Tetracycline Repressor, domain 2"/>
    <property type="match status" value="1"/>
</dbReference>
<sequence>MRRLTRAEMQERTRAKVLAAARDEFAERGFREAKIDGIADRAGLTRGAVYSNFPGKRALYFTVLADEAERSAPPALAEAERTAAEALAALARAWVARLPLAVEAPRGVAGLGVDLMPEILAEQRTRQVFAQLMKLNAIVLGLSLERLRPRGAPAARLVRVAESVLTALYGVSQMSAAAPGFVDPFDAVTVCERLADLPLGGGWPPVAGVPQVQAMDRPWSPADTAGAANALDALRAEPERFSGDGVVAVLGLRRLEAAEEAVRAAPDGTEITAVLVTDDPDELAPLARLILAELAGCLRQAFPPSSWPPLRVVFDPSGDLAAAAGVSAVSDETETAVRIEADRIVARADGRLACHAIASMPQATIASVPQAAGATTAPAAGASTARSG</sequence>
<dbReference type="STRING" id="504805.SAMN05421505_13719"/>
<dbReference type="SUPFAM" id="SSF46689">
    <property type="entry name" value="Homeodomain-like"/>
    <property type="match status" value="1"/>
</dbReference>
<evidence type="ECO:0000313" key="7">
    <source>
        <dbReference type="Proteomes" id="UP000198923"/>
    </source>
</evidence>
<protein>
    <submittedName>
        <fullName evidence="6">DNA-binding transcriptional regulator, AcrR family</fullName>
    </submittedName>
</protein>
<name>A0A1G8IHL4_9ACTN</name>
<dbReference type="InterPro" id="IPR001647">
    <property type="entry name" value="HTH_TetR"/>
</dbReference>
<dbReference type="PRINTS" id="PR00455">
    <property type="entry name" value="HTHTETR"/>
</dbReference>
<feature type="DNA-binding region" description="H-T-H motif" evidence="4">
    <location>
        <begin position="34"/>
        <end position="53"/>
    </location>
</feature>
<keyword evidence="3" id="KW-0804">Transcription</keyword>
<gene>
    <name evidence="6" type="ORF">SAMN05421505_13719</name>
</gene>
<evidence type="ECO:0000313" key="6">
    <source>
        <dbReference type="EMBL" id="SDI18020.1"/>
    </source>
</evidence>
<evidence type="ECO:0000256" key="2">
    <source>
        <dbReference type="ARBA" id="ARBA00023125"/>
    </source>
</evidence>
<keyword evidence="2 4" id="KW-0238">DNA-binding</keyword>
<dbReference type="RefSeq" id="WP_093174445.1">
    <property type="nucleotide sequence ID" value="NZ_FNCN01000037.1"/>
</dbReference>
<dbReference type="PANTHER" id="PTHR30055">
    <property type="entry name" value="HTH-TYPE TRANSCRIPTIONAL REGULATOR RUTR"/>
    <property type="match status" value="1"/>
</dbReference>
<keyword evidence="1" id="KW-0805">Transcription regulation</keyword>
<organism evidence="6 7">
    <name type="scientific">Sinosporangium album</name>
    <dbReference type="NCBI Taxonomy" id="504805"/>
    <lineage>
        <taxon>Bacteria</taxon>
        <taxon>Bacillati</taxon>
        <taxon>Actinomycetota</taxon>
        <taxon>Actinomycetes</taxon>
        <taxon>Streptosporangiales</taxon>
        <taxon>Streptosporangiaceae</taxon>
        <taxon>Sinosporangium</taxon>
    </lineage>
</organism>
<dbReference type="Proteomes" id="UP000198923">
    <property type="component" value="Unassembled WGS sequence"/>
</dbReference>
<reference evidence="6 7" key="1">
    <citation type="submission" date="2016-10" db="EMBL/GenBank/DDBJ databases">
        <authorList>
            <person name="de Groot N.N."/>
        </authorList>
    </citation>
    <scope>NUCLEOTIDE SEQUENCE [LARGE SCALE GENOMIC DNA]</scope>
    <source>
        <strain evidence="6 7">CPCC 201354</strain>
    </source>
</reference>